<evidence type="ECO:0000313" key="2">
    <source>
        <dbReference type="EMBL" id="ACV34517.1"/>
    </source>
</evidence>
<dbReference type="HOGENOM" id="CLU_1912467_0_0_4"/>
<dbReference type="OrthoDB" id="9782970at2"/>
<reference evidence="2" key="2">
    <citation type="submission" date="2009-09" db="EMBL/GenBank/DDBJ databases">
        <title>Complete sequence of chromosome of Candidatus Accumulibacter phosphatis clade IIA str. UW-1.</title>
        <authorList>
            <consortium name="US DOE Joint Genome Institute"/>
            <person name="Martin H.G."/>
            <person name="Ivanova N."/>
            <person name="Kunin V."/>
            <person name="Warnecke F."/>
            <person name="Barry K."/>
            <person name="He S."/>
            <person name="Salamov A."/>
            <person name="Szeto E."/>
            <person name="Dalin E."/>
            <person name="Pangilinan J.L."/>
            <person name="Lapidus A."/>
            <person name="Lowry S."/>
            <person name="Kyrpides N.C."/>
            <person name="McMahon K.D."/>
            <person name="Hugenholtz P."/>
        </authorList>
    </citation>
    <scope>NUCLEOTIDE SEQUENCE [LARGE SCALE GENOMIC DNA]</scope>
    <source>
        <strain evidence="2">UW-1</strain>
    </source>
</reference>
<accession>C7RRM8</accession>
<sequence length="132" mass="14290">MEGILARQERVDARVPPAVHETLYRAAEPSTDLLAPPARTRVAALPGDPAWATSTEGWRRPLAVTPALVVNLVVAPCHVGATALDERAENHMLTCPQALALDDMPVPAAQGLAEERSHDLDDRKRLRRPPGE</sequence>
<feature type="compositionally biased region" description="Basic and acidic residues" evidence="1">
    <location>
        <begin position="113"/>
        <end position="132"/>
    </location>
</feature>
<organism evidence="2">
    <name type="scientific">Accumulibacter regalis</name>
    <dbReference type="NCBI Taxonomy" id="522306"/>
    <lineage>
        <taxon>Bacteria</taxon>
        <taxon>Pseudomonadati</taxon>
        <taxon>Pseudomonadota</taxon>
        <taxon>Betaproteobacteria</taxon>
        <taxon>Candidatus Accumulibacter</taxon>
    </lineage>
</organism>
<dbReference type="KEGG" id="app:CAP2UW1_1188"/>
<dbReference type="EMBL" id="CP001715">
    <property type="protein sequence ID" value="ACV34517.1"/>
    <property type="molecule type" value="Genomic_DNA"/>
</dbReference>
<dbReference type="STRING" id="522306.CAP2UW1_1188"/>
<dbReference type="AlphaFoldDB" id="C7RRM8"/>
<feature type="region of interest" description="Disordered" evidence="1">
    <location>
        <begin position="107"/>
        <end position="132"/>
    </location>
</feature>
<evidence type="ECO:0000256" key="1">
    <source>
        <dbReference type="SAM" id="MobiDB-lite"/>
    </source>
</evidence>
<gene>
    <name evidence="2" type="ordered locus">CAP2UW1_1188</name>
</gene>
<protein>
    <submittedName>
        <fullName evidence="2">Uncharacterized protein</fullName>
    </submittedName>
</protein>
<name>C7RRM8_ACCRE</name>
<reference evidence="2" key="1">
    <citation type="submission" date="2009-08" db="EMBL/GenBank/DDBJ databases">
        <authorList>
            <consortium name="US DOE Joint Genome Institute"/>
            <person name="Lucas S."/>
            <person name="Copeland A."/>
            <person name="Lapidus A."/>
            <person name="Glavina del Rio T."/>
            <person name="Dalin E."/>
            <person name="Tice H."/>
            <person name="Bruce D."/>
            <person name="Barry K."/>
            <person name="Pitluck S."/>
            <person name="Lowry S."/>
            <person name="Larimer F."/>
            <person name="Land M."/>
            <person name="Hauser L."/>
            <person name="Kyrpides N."/>
            <person name="Ivanova N."/>
            <person name="McMahon K.D."/>
            <person name="Hugenholtz P."/>
        </authorList>
    </citation>
    <scope>NUCLEOTIDE SEQUENCE</scope>
    <source>
        <strain evidence="2">UW-1</strain>
    </source>
</reference>
<proteinExistence type="predicted"/>